<keyword evidence="2" id="KW-0808">Transferase</keyword>
<dbReference type="EMBL" id="JACIDR010000003">
    <property type="protein sequence ID" value="MBB3973783.1"/>
    <property type="molecule type" value="Genomic_DNA"/>
</dbReference>
<comment type="caution">
    <text evidence="2">The sequence shown here is derived from an EMBL/GenBank/DDBJ whole genome shotgun (WGS) entry which is preliminary data.</text>
</comment>
<dbReference type="AlphaFoldDB" id="A0A7W6D618"/>
<dbReference type="InterPro" id="IPR001296">
    <property type="entry name" value="Glyco_trans_1"/>
</dbReference>
<dbReference type="RefSeq" id="WP_183395623.1">
    <property type="nucleotide sequence ID" value="NZ_JACIDR010000003.1"/>
</dbReference>
<evidence type="ECO:0000313" key="3">
    <source>
        <dbReference type="Proteomes" id="UP000528964"/>
    </source>
</evidence>
<sequence>MPASGELPPRDVLVVSDRYPPDVAGGAELSLHLVLREPRLRDRVLVVTFDKALAAPARRSLDGVEILALPAPAAWPLHRLSQARVDRLKRLPFRLKWPFFWAEAAAGGVRAPGAALGPLAVRFSGEDPPGGLRMDHVTARESAAAGELRALVRRLRPRLVHADNARAILLAAVALEGSRVPLLALVRDHRFTSARFDQTFEDAPADDWRGRVAALAAERALRFRQEMLRRAARVAATSRHLAASLEGLLAADRLVRLPLIPIASPAEAPGPRPADGRFRMLLVGALTPNKGQAHLLEAWPEIAARVPGAEIDVAGDGPSRPRLAEIAAAARGRIRLHGRLAPEALADLYAACDVVVLPTLWDEPFGRVPLEAGGFARPVVAYAAGGLAETVRDGETGRLVRRGDRAGFIAALAELAAAPELRARMGAAGRRQALDHAPDRQASRLEALWQEMMGSD</sequence>
<dbReference type="GO" id="GO:0016758">
    <property type="term" value="F:hexosyltransferase activity"/>
    <property type="evidence" value="ECO:0007669"/>
    <property type="project" value="TreeGrafter"/>
</dbReference>
<dbReference type="CDD" id="cd03801">
    <property type="entry name" value="GT4_PimA-like"/>
    <property type="match status" value="1"/>
</dbReference>
<dbReference type="PANTHER" id="PTHR45947">
    <property type="entry name" value="SULFOQUINOVOSYL TRANSFERASE SQD2"/>
    <property type="match status" value="1"/>
</dbReference>
<dbReference type="InterPro" id="IPR050194">
    <property type="entry name" value="Glycosyltransferase_grp1"/>
</dbReference>
<dbReference type="Gene3D" id="3.40.50.2000">
    <property type="entry name" value="Glycogen Phosphorylase B"/>
    <property type="match status" value="2"/>
</dbReference>
<dbReference type="Pfam" id="PF00534">
    <property type="entry name" value="Glycos_transf_1"/>
    <property type="match status" value="1"/>
</dbReference>
<feature type="domain" description="Glycosyl transferase family 1" evidence="1">
    <location>
        <begin position="275"/>
        <end position="431"/>
    </location>
</feature>
<gene>
    <name evidence="2" type="ORF">GGR24_002453</name>
</gene>
<proteinExistence type="predicted"/>
<dbReference type="PANTHER" id="PTHR45947:SF3">
    <property type="entry name" value="SULFOQUINOVOSYL TRANSFERASE SQD2"/>
    <property type="match status" value="1"/>
</dbReference>
<reference evidence="2 3" key="1">
    <citation type="submission" date="2020-08" db="EMBL/GenBank/DDBJ databases">
        <title>Genomic Encyclopedia of Type Strains, Phase IV (KMG-IV): sequencing the most valuable type-strain genomes for metagenomic binning, comparative biology and taxonomic classification.</title>
        <authorList>
            <person name="Goeker M."/>
        </authorList>
    </citation>
    <scope>NUCLEOTIDE SEQUENCE [LARGE SCALE GENOMIC DNA]</scope>
    <source>
        <strain evidence="2 3">DSM 25481</strain>
    </source>
</reference>
<keyword evidence="3" id="KW-1185">Reference proteome</keyword>
<dbReference type="SUPFAM" id="SSF53756">
    <property type="entry name" value="UDP-Glycosyltransferase/glycogen phosphorylase"/>
    <property type="match status" value="1"/>
</dbReference>
<organism evidence="2 3">
    <name type="scientific">Hansschlegelia beijingensis</name>
    <dbReference type="NCBI Taxonomy" id="1133344"/>
    <lineage>
        <taxon>Bacteria</taxon>
        <taxon>Pseudomonadati</taxon>
        <taxon>Pseudomonadota</taxon>
        <taxon>Alphaproteobacteria</taxon>
        <taxon>Hyphomicrobiales</taxon>
        <taxon>Methylopilaceae</taxon>
        <taxon>Hansschlegelia</taxon>
    </lineage>
</organism>
<dbReference type="Proteomes" id="UP000528964">
    <property type="component" value="Unassembled WGS sequence"/>
</dbReference>
<evidence type="ECO:0000313" key="2">
    <source>
        <dbReference type="EMBL" id="MBB3973783.1"/>
    </source>
</evidence>
<accession>A0A7W6D618</accession>
<name>A0A7W6D618_9HYPH</name>
<evidence type="ECO:0000259" key="1">
    <source>
        <dbReference type="Pfam" id="PF00534"/>
    </source>
</evidence>
<protein>
    <submittedName>
        <fullName evidence="2">Glycosyltransferase involved in cell wall biosynthesis</fullName>
    </submittedName>
</protein>